<proteinExistence type="inferred from homology"/>
<dbReference type="InterPro" id="IPR051498">
    <property type="entry name" value="Phosducin-like_chap/apop_reg"/>
</dbReference>
<dbReference type="PANTHER" id="PTHR45809:SF3">
    <property type="entry name" value="VIRAL IAP-ASSOCIATED FACTOR HOMOLOG"/>
    <property type="match status" value="1"/>
</dbReference>
<dbReference type="InterPro" id="IPR036249">
    <property type="entry name" value="Thioredoxin-like_sf"/>
</dbReference>
<sequence>MDVGVEPIEANVEPIRLCWQVVQLPLAFLYALLYTQQKFGAILHQQLDPNEDTEWNDILRAKGIIPQKPKEKEITEDEIIGMIESTIAEKQNGKDLSKLDLDELDELEDSEDEAVLQQYRQKRIAEMQAAASRARFGMVREISGQDYVEEVTKAGEGIYVVLHLYSRGVPFCALINQHLTQLAAAFPMTKFVRAIATTCIANYPERNVPTIFVYYEGQLKKQFIGAVELGGPNLTCDELEYMLGQAKAIESKIKEDPRESKKIKDKLFAELSDNNDW</sequence>
<protein>
    <recommendedName>
        <fullName evidence="2">Phosducin domain-containing protein</fullName>
    </recommendedName>
</protein>
<dbReference type="AlphaFoldDB" id="A0A182VL48"/>
<feature type="domain" description="Phosducin" evidence="2">
    <location>
        <begin position="97"/>
        <end position="243"/>
    </location>
</feature>
<reference evidence="3" key="1">
    <citation type="submission" date="2020-05" db="UniProtKB">
        <authorList>
            <consortium name="EnsemblMetazoa"/>
        </authorList>
    </citation>
    <scope>IDENTIFICATION</scope>
    <source>
        <strain evidence="3">MAF</strain>
    </source>
</reference>
<dbReference type="GO" id="GO:0006457">
    <property type="term" value="P:protein folding"/>
    <property type="evidence" value="ECO:0007669"/>
    <property type="project" value="TreeGrafter"/>
</dbReference>
<evidence type="ECO:0000256" key="1">
    <source>
        <dbReference type="ARBA" id="ARBA00009686"/>
    </source>
</evidence>
<dbReference type="CDD" id="cd02988">
    <property type="entry name" value="Phd_like_VIAF"/>
    <property type="match status" value="1"/>
</dbReference>
<dbReference type="STRING" id="30066.A0A182VL48"/>
<evidence type="ECO:0000313" key="3">
    <source>
        <dbReference type="EnsemblMetazoa" id="AMEM016804-PA"/>
    </source>
</evidence>
<dbReference type="GO" id="GO:0005737">
    <property type="term" value="C:cytoplasm"/>
    <property type="evidence" value="ECO:0007669"/>
    <property type="project" value="TreeGrafter"/>
</dbReference>
<dbReference type="InterPro" id="IPR024253">
    <property type="entry name" value="Phosducin_thioredoxin-like_dom"/>
</dbReference>
<dbReference type="EnsemblMetazoa" id="AMEM016804-RA">
    <property type="protein sequence ID" value="AMEM016804-PA"/>
    <property type="gene ID" value="AMEM016804"/>
</dbReference>
<dbReference type="SUPFAM" id="SSF52833">
    <property type="entry name" value="Thioredoxin-like"/>
    <property type="match status" value="1"/>
</dbReference>
<dbReference type="PANTHER" id="PTHR45809">
    <property type="entry name" value="VIRAL IAP-ASSOCIATED FACTOR HOMOLOG"/>
    <property type="match status" value="1"/>
</dbReference>
<comment type="similarity">
    <text evidence="1">Belongs to the phosducin family.</text>
</comment>
<dbReference type="Proteomes" id="UP000075903">
    <property type="component" value="Unassembled WGS sequence"/>
</dbReference>
<dbReference type="Gene3D" id="3.40.30.10">
    <property type="entry name" value="Glutaredoxin"/>
    <property type="match status" value="1"/>
</dbReference>
<keyword evidence="4" id="KW-1185">Reference proteome</keyword>
<name>A0A182VL48_ANOME</name>
<evidence type="ECO:0000313" key="4">
    <source>
        <dbReference type="Proteomes" id="UP000075903"/>
    </source>
</evidence>
<evidence type="ECO:0000259" key="2">
    <source>
        <dbReference type="Pfam" id="PF02114"/>
    </source>
</evidence>
<organism evidence="3 4">
    <name type="scientific">Anopheles merus</name>
    <name type="common">Mosquito</name>
    <dbReference type="NCBI Taxonomy" id="30066"/>
    <lineage>
        <taxon>Eukaryota</taxon>
        <taxon>Metazoa</taxon>
        <taxon>Ecdysozoa</taxon>
        <taxon>Arthropoda</taxon>
        <taxon>Hexapoda</taxon>
        <taxon>Insecta</taxon>
        <taxon>Pterygota</taxon>
        <taxon>Neoptera</taxon>
        <taxon>Endopterygota</taxon>
        <taxon>Diptera</taxon>
        <taxon>Nematocera</taxon>
        <taxon>Culicoidea</taxon>
        <taxon>Culicidae</taxon>
        <taxon>Anophelinae</taxon>
        <taxon>Anopheles</taxon>
    </lineage>
</organism>
<dbReference type="Pfam" id="PF02114">
    <property type="entry name" value="Phosducin"/>
    <property type="match status" value="1"/>
</dbReference>
<dbReference type="VEuPathDB" id="VectorBase:AMEM016804"/>
<dbReference type="VEuPathDB" id="VectorBase:AMEM21_008250"/>
<accession>A0A182VL48</accession>